<keyword evidence="13" id="KW-1185">Reference proteome</keyword>
<dbReference type="Gene3D" id="3.90.1150.10">
    <property type="entry name" value="Aspartate Aminotransferase, domain 1"/>
    <property type="match status" value="1"/>
</dbReference>
<dbReference type="InterPro" id="IPR015421">
    <property type="entry name" value="PyrdxlP-dep_Trfase_major"/>
</dbReference>
<evidence type="ECO:0000313" key="13">
    <source>
        <dbReference type="Proteomes" id="UP000271974"/>
    </source>
</evidence>
<dbReference type="PANTHER" id="PTHR11999:SF167">
    <property type="entry name" value="AROMATIC-L-AMINO-ACID DECARBOXYLASE"/>
    <property type="match status" value="1"/>
</dbReference>
<keyword evidence="6 11" id="KW-0663">Pyridoxal phosphate</keyword>
<dbReference type="Proteomes" id="UP000271974">
    <property type="component" value="Unassembled WGS sequence"/>
</dbReference>
<dbReference type="FunFam" id="3.90.1150.10:FF:000018">
    <property type="entry name" value="Histidine decarboxylase"/>
    <property type="match status" value="1"/>
</dbReference>
<dbReference type="InterPro" id="IPR015424">
    <property type="entry name" value="PyrdxlP-dep_Trfase"/>
</dbReference>
<name>A0A3S1BAL0_ELYCH</name>
<proteinExistence type="inferred from homology"/>
<dbReference type="InterPro" id="IPR002129">
    <property type="entry name" value="PyrdxlP-dep_de-COase"/>
</dbReference>
<evidence type="ECO:0000256" key="5">
    <source>
        <dbReference type="ARBA" id="ARBA00022793"/>
    </source>
</evidence>
<dbReference type="GO" id="GO:0004058">
    <property type="term" value="F:aromatic-L-amino-acid decarboxylase activity"/>
    <property type="evidence" value="ECO:0007669"/>
    <property type="project" value="UniProtKB-EC"/>
</dbReference>
<dbReference type="GO" id="GO:0006520">
    <property type="term" value="P:amino acid metabolic process"/>
    <property type="evidence" value="ECO:0007669"/>
    <property type="project" value="InterPro"/>
</dbReference>
<dbReference type="EC" id="4.1.1.28" evidence="8"/>
<dbReference type="GO" id="GO:0030170">
    <property type="term" value="F:pyridoxal phosphate binding"/>
    <property type="evidence" value="ECO:0007669"/>
    <property type="project" value="InterPro"/>
</dbReference>
<comment type="caution">
    <text evidence="12">The sequence shown here is derived from an EMBL/GenBank/DDBJ whole genome shotgun (WGS) entry which is preliminary data.</text>
</comment>
<reference evidence="12 13" key="1">
    <citation type="submission" date="2019-01" db="EMBL/GenBank/DDBJ databases">
        <title>A draft genome assembly of the solar-powered sea slug Elysia chlorotica.</title>
        <authorList>
            <person name="Cai H."/>
            <person name="Li Q."/>
            <person name="Fang X."/>
            <person name="Li J."/>
            <person name="Curtis N.E."/>
            <person name="Altenburger A."/>
            <person name="Shibata T."/>
            <person name="Feng M."/>
            <person name="Maeda T."/>
            <person name="Schwartz J.A."/>
            <person name="Shigenobu S."/>
            <person name="Lundholm N."/>
            <person name="Nishiyama T."/>
            <person name="Yang H."/>
            <person name="Hasebe M."/>
            <person name="Li S."/>
            <person name="Pierce S.K."/>
            <person name="Wang J."/>
        </authorList>
    </citation>
    <scope>NUCLEOTIDE SEQUENCE [LARGE SCALE GENOMIC DNA]</scope>
    <source>
        <strain evidence="12">EC2010</strain>
        <tissue evidence="12">Whole organism of an adult</tissue>
    </source>
</reference>
<dbReference type="Gene3D" id="3.40.640.10">
    <property type="entry name" value="Type I PLP-dependent aspartate aminotransferase-like (Major domain)"/>
    <property type="match status" value="1"/>
</dbReference>
<evidence type="ECO:0000256" key="8">
    <source>
        <dbReference type="ARBA" id="ARBA00038886"/>
    </source>
</evidence>
<evidence type="ECO:0000256" key="2">
    <source>
        <dbReference type="ARBA" id="ARBA00009533"/>
    </source>
</evidence>
<organism evidence="12 13">
    <name type="scientific">Elysia chlorotica</name>
    <name type="common">Eastern emerald elysia</name>
    <name type="synonym">Sea slug</name>
    <dbReference type="NCBI Taxonomy" id="188477"/>
    <lineage>
        <taxon>Eukaryota</taxon>
        <taxon>Metazoa</taxon>
        <taxon>Spiralia</taxon>
        <taxon>Lophotrochozoa</taxon>
        <taxon>Mollusca</taxon>
        <taxon>Gastropoda</taxon>
        <taxon>Heterobranchia</taxon>
        <taxon>Euthyneura</taxon>
        <taxon>Panpulmonata</taxon>
        <taxon>Sacoglossa</taxon>
        <taxon>Placobranchoidea</taxon>
        <taxon>Plakobranchidae</taxon>
        <taxon>Elysia</taxon>
    </lineage>
</organism>
<evidence type="ECO:0000256" key="4">
    <source>
        <dbReference type="ARBA" id="ARBA00022584"/>
    </source>
</evidence>
<comment type="subunit">
    <text evidence="3">Homodimer.</text>
</comment>
<accession>A0A3S1BAL0</accession>
<sequence length="157" mass="18068">MVIVRHDQKNQAIPDYRHWQVPFGRRFRSLKLWFVLRTYGVEGLQAEIRKDISLAKQFERLVRADPRFDVMAEVVLGLVTFRLKGDNSMNERLNKMINDSRLIHMTPSEVKGQYFLRFAICAASTQEADVNFAWKVVQEMADKVLLSTAAPNGNGAI</sequence>
<keyword evidence="4" id="KW-0127">Catecholamine biosynthesis</keyword>
<evidence type="ECO:0000256" key="7">
    <source>
        <dbReference type="ARBA" id="ARBA00023239"/>
    </source>
</evidence>
<dbReference type="PRINTS" id="PR00800">
    <property type="entry name" value="YHDCRBOXLASE"/>
</dbReference>
<gene>
    <name evidence="12" type="ORF">EGW08_012617</name>
</gene>
<dbReference type="InterPro" id="IPR015422">
    <property type="entry name" value="PyrdxlP-dep_Trfase_small"/>
</dbReference>
<evidence type="ECO:0000256" key="9">
    <source>
        <dbReference type="ARBA" id="ARBA00040968"/>
    </source>
</evidence>
<protein>
    <recommendedName>
        <fullName evidence="9">Aromatic-L-amino-acid decarboxylase</fullName>
        <ecNumber evidence="8">4.1.1.28</ecNumber>
    </recommendedName>
    <alternativeName>
        <fullName evidence="10">DOPA decarboxylase</fullName>
    </alternativeName>
</protein>
<dbReference type="STRING" id="188477.A0A3S1BAL0"/>
<dbReference type="PANTHER" id="PTHR11999">
    <property type="entry name" value="GROUP II PYRIDOXAL-5-PHOSPHATE DECARBOXYLASE"/>
    <property type="match status" value="1"/>
</dbReference>
<dbReference type="EMBL" id="RQTK01000439">
    <property type="protein sequence ID" value="RUS79617.1"/>
    <property type="molecule type" value="Genomic_DNA"/>
</dbReference>
<evidence type="ECO:0000256" key="3">
    <source>
        <dbReference type="ARBA" id="ARBA00011738"/>
    </source>
</evidence>
<keyword evidence="5" id="KW-0210">Decarboxylase</keyword>
<comment type="cofactor">
    <cofactor evidence="1 11">
        <name>pyridoxal 5'-phosphate</name>
        <dbReference type="ChEBI" id="CHEBI:597326"/>
    </cofactor>
</comment>
<dbReference type="SUPFAM" id="SSF53383">
    <property type="entry name" value="PLP-dependent transferases"/>
    <property type="match status" value="1"/>
</dbReference>
<dbReference type="GO" id="GO:0019752">
    <property type="term" value="P:carboxylic acid metabolic process"/>
    <property type="evidence" value="ECO:0007669"/>
    <property type="project" value="InterPro"/>
</dbReference>
<dbReference type="AlphaFoldDB" id="A0A3S1BAL0"/>
<dbReference type="OrthoDB" id="639767at2759"/>
<dbReference type="GO" id="GO:0005737">
    <property type="term" value="C:cytoplasm"/>
    <property type="evidence" value="ECO:0007669"/>
    <property type="project" value="TreeGrafter"/>
</dbReference>
<evidence type="ECO:0000256" key="6">
    <source>
        <dbReference type="ARBA" id="ARBA00022898"/>
    </source>
</evidence>
<dbReference type="GO" id="GO:0042423">
    <property type="term" value="P:catecholamine biosynthetic process"/>
    <property type="evidence" value="ECO:0007669"/>
    <property type="project" value="UniProtKB-KW"/>
</dbReference>
<dbReference type="InterPro" id="IPR010977">
    <property type="entry name" value="Aromatic_deC"/>
</dbReference>
<comment type="similarity">
    <text evidence="2 11">Belongs to the group II decarboxylase family.</text>
</comment>
<evidence type="ECO:0000256" key="11">
    <source>
        <dbReference type="RuleBase" id="RU000382"/>
    </source>
</evidence>
<dbReference type="GO" id="GO:0042427">
    <property type="term" value="P:serotonin biosynthetic process"/>
    <property type="evidence" value="ECO:0007669"/>
    <property type="project" value="TreeGrafter"/>
</dbReference>
<evidence type="ECO:0000256" key="1">
    <source>
        <dbReference type="ARBA" id="ARBA00001933"/>
    </source>
</evidence>
<keyword evidence="7 11" id="KW-0456">Lyase</keyword>
<evidence type="ECO:0000313" key="12">
    <source>
        <dbReference type="EMBL" id="RUS79617.1"/>
    </source>
</evidence>
<evidence type="ECO:0000256" key="10">
    <source>
        <dbReference type="ARBA" id="ARBA00041275"/>
    </source>
</evidence>
<dbReference type="Pfam" id="PF00282">
    <property type="entry name" value="Pyridoxal_deC"/>
    <property type="match status" value="1"/>
</dbReference>